<organism evidence="2 3">
    <name type="scientific">Kocuria aegyptia</name>
    <dbReference type="NCBI Taxonomy" id="330943"/>
    <lineage>
        <taxon>Bacteria</taxon>
        <taxon>Bacillati</taxon>
        <taxon>Actinomycetota</taxon>
        <taxon>Actinomycetes</taxon>
        <taxon>Micrococcales</taxon>
        <taxon>Micrococcaceae</taxon>
        <taxon>Kocuria</taxon>
    </lineage>
</organism>
<gene>
    <name evidence="2" type="ORF">GCM10009767_31750</name>
</gene>
<dbReference type="InterPro" id="IPR010093">
    <property type="entry name" value="SinI_DNA-bd"/>
</dbReference>
<dbReference type="Pfam" id="PF12728">
    <property type="entry name" value="HTH_17"/>
    <property type="match status" value="2"/>
</dbReference>
<dbReference type="SUPFAM" id="SSF46955">
    <property type="entry name" value="Putative DNA-binding domain"/>
    <property type="match status" value="2"/>
</dbReference>
<dbReference type="RefSeq" id="WP_344124159.1">
    <property type="nucleotide sequence ID" value="NZ_BAAAOA010000046.1"/>
</dbReference>
<feature type="domain" description="Helix-turn-helix" evidence="1">
    <location>
        <begin position="91"/>
        <end position="139"/>
    </location>
</feature>
<evidence type="ECO:0000313" key="3">
    <source>
        <dbReference type="Proteomes" id="UP001501204"/>
    </source>
</evidence>
<keyword evidence="3" id="KW-1185">Reference proteome</keyword>
<dbReference type="InterPro" id="IPR041657">
    <property type="entry name" value="HTH_17"/>
</dbReference>
<dbReference type="EMBL" id="BAAAOA010000046">
    <property type="protein sequence ID" value="GAA1771450.1"/>
    <property type="molecule type" value="Genomic_DNA"/>
</dbReference>
<protein>
    <recommendedName>
        <fullName evidence="1">Helix-turn-helix domain-containing protein</fullName>
    </recommendedName>
</protein>
<dbReference type="Proteomes" id="UP001501204">
    <property type="component" value="Unassembled WGS sequence"/>
</dbReference>
<comment type="caution">
    <text evidence="2">The sequence shown here is derived from an EMBL/GenBank/DDBJ whole genome shotgun (WGS) entry which is preliminary data.</text>
</comment>
<dbReference type="NCBIfam" id="TIGR01764">
    <property type="entry name" value="excise"/>
    <property type="match status" value="2"/>
</dbReference>
<reference evidence="2 3" key="1">
    <citation type="journal article" date="2019" name="Int. J. Syst. Evol. Microbiol.">
        <title>The Global Catalogue of Microorganisms (GCM) 10K type strain sequencing project: providing services to taxonomists for standard genome sequencing and annotation.</title>
        <authorList>
            <consortium name="The Broad Institute Genomics Platform"/>
            <consortium name="The Broad Institute Genome Sequencing Center for Infectious Disease"/>
            <person name="Wu L."/>
            <person name="Ma J."/>
        </authorList>
    </citation>
    <scope>NUCLEOTIDE SEQUENCE [LARGE SCALE GENOMIC DNA]</scope>
    <source>
        <strain evidence="2 3">JCM 14735</strain>
    </source>
</reference>
<proteinExistence type="predicted"/>
<feature type="domain" description="Helix-turn-helix" evidence="1">
    <location>
        <begin position="153"/>
        <end position="203"/>
    </location>
</feature>
<sequence length="214" mass="22347">MTQHRATTTPGLSGREAERLADALEARDVTVFVDGTSLRLPEGARDAVVDLLSRLTRGEAVTVTSAAVSPAAVSPAAGARAAEPPAVPEDLLTTSQAAALAGISATYLRNLTTEGVIPVQYRGSHRRVRRADVQAWLAGHGEAGAASSSPEDLLTTSQAAALAGISATYLRNLTTEGVIPVQYRGNHRRVRRADVQAWLAGRRRPGDDGAPGPD</sequence>
<evidence type="ECO:0000313" key="2">
    <source>
        <dbReference type="EMBL" id="GAA1771450.1"/>
    </source>
</evidence>
<evidence type="ECO:0000259" key="1">
    <source>
        <dbReference type="Pfam" id="PF12728"/>
    </source>
</evidence>
<accession>A0ABN2L128</accession>
<dbReference type="InterPro" id="IPR009061">
    <property type="entry name" value="DNA-bd_dom_put_sf"/>
</dbReference>
<name>A0ABN2L128_9MICC</name>